<keyword evidence="1" id="KW-0732">Signal</keyword>
<gene>
    <name evidence="3" type="ORF">ACFFGE_10150</name>
</gene>
<comment type="caution">
    <text evidence="3">The sequence shown here is derived from an EMBL/GenBank/DDBJ whole genome shotgun (WGS) entry which is preliminary data.</text>
</comment>
<dbReference type="InterPro" id="IPR032710">
    <property type="entry name" value="NTF2-like_dom_sf"/>
</dbReference>
<keyword evidence="4" id="KW-1185">Reference proteome</keyword>
<name>A0ABV6R3P3_9CAUL</name>
<accession>A0ABV6R3P3</accession>
<organism evidence="3 4">
    <name type="scientific">Brevundimonas balnearis</name>
    <dbReference type="NCBI Taxonomy" id="1572858"/>
    <lineage>
        <taxon>Bacteria</taxon>
        <taxon>Pseudomonadati</taxon>
        <taxon>Pseudomonadota</taxon>
        <taxon>Alphaproteobacteria</taxon>
        <taxon>Caulobacterales</taxon>
        <taxon>Caulobacteraceae</taxon>
        <taxon>Brevundimonas</taxon>
    </lineage>
</organism>
<dbReference type="PANTHER" id="PTHR41252">
    <property type="entry name" value="BLR2505 PROTEIN"/>
    <property type="match status" value="1"/>
</dbReference>
<proteinExistence type="predicted"/>
<reference evidence="3 4" key="1">
    <citation type="submission" date="2024-09" db="EMBL/GenBank/DDBJ databases">
        <authorList>
            <person name="Sun Q."/>
            <person name="Mori K."/>
        </authorList>
    </citation>
    <scope>NUCLEOTIDE SEQUENCE [LARGE SCALE GENOMIC DNA]</scope>
    <source>
        <strain evidence="3 4">NCAIM B.02621</strain>
    </source>
</reference>
<protein>
    <submittedName>
        <fullName evidence="3">Nuclear transport factor 2 family protein</fullName>
    </submittedName>
</protein>
<evidence type="ECO:0000313" key="3">
    <source>
        <dbReference type="EMBL" id="MFC0634236.1"/>
    </source>
</evidence>
<dbReference type="Proteomes" id="UP001589906">
    <property type="component" value="Unassembled WGS sequence"/>
</dbReference>
<evidence type="ECO:0000256" key="1">
    <source>
        <dbReference type="SAM" id="SignalP"/>
    </source>
</evidence>
<feature type="chain" id="PRO_5045887565" evidence="1">
    <location>
        <begin position="27"/>
        <end position="170"/>
    </location>
</feature>
<dbReference type="RefSeq" id="WP_376836253.1">
    <property type="nucleotide sequence ID" value="NZ_JBHLSW010000007.1"/>
</dbReference>
<dbReference type="SUPFAM" id="SSF54427">
    <property type="entry name" value="NTF2-like"/>
    <property type="match status" value="1"/>
</dbReference>
<dbReference type="Gene3D" id="3.10.450.50">
    <property type="match status" value="1"/>
</dbReference>
<dbReference type="EMBL" id="JBHLSW010000007">
    <property type="protein sequence ID" value="MFC0634236.1"/>
    <property type="molecule type" value="Genomic_DNA"/>
</dbReference>
<feature type="signal peptide" evidence="1">
    <location>
        <begin position="1"/>
        <end position="26"/>
    </location>
</feature>
<feature type="domain" description="SnoaL-like" evidence="2">
    <location>
        <begin position="45"/>
        <end position="148"/>
    </location>
</feature>
<dbReference type="Pfam" id="PF12680">
    <property type="entry name" value="SnoaL_2"/>
    <property type="match status" value="1"/>
</dbReference>
<sequence length="170" mass="18334">MTALRTLALVAAFAGFSLASTSVARAQPGAAALAMTDNRAVIASAFDRWAAGGTDFFATVLSPDVVWTIEGSGPSAGTYRGLEEFTSRAIRPFATRMREPVRPVAVQIWAEGEHVIARWEGRGVAGDGQPYRNDYVWIFRMAGGRAVDVTAFLDLPAYDDVLRRVPAAQR</sequence>
<evidence type="ECO:0000259" key="2">
    <source>
        <dbReference type="Pfam" id="PF12680"/>
    </source>
</evidence>
<dbReference type="InterPro" id="IPR037401">
    <property type="entry name" value="SnoaL-like"/>
</dbReference>
<evidence type="ECO:0000313" key="4">
    <source>
        <dbReference type="Proteomes" id="UP001589906"/>
    </source>
</evidence>
<dbReference type="PANTHER" id="PTHR41252:SF1">
    <property type="entry name" value="BLR2505 PROTEIN"/>
    <property type="match status" value="1"/>
</dbReference>